<protein>
    <recommendedName>
        <fullName evidence="3">Transposase (putative) gypsy type domain-containing protein</fullName>
    </recommendedName>
</protein>
<sequence>MAVNRLTDENDKTVVPISKTDPYSWVKGEVRDLVSLFRDSDCVDKLGDPLSWVREGSNVKLRFLPCEVDDRVYKRGEGWEYFYMFNTVFVDIGVGFPFIEFECGVLSQLKCAPSQIHLNAWASIRGFEILMEYVGKEPSLEVFFSFFQAKAVWKGGMVTLNSVQGKTMFLLYRQSYKDFKEMFVKIGCVEDQFPFYLDEFGLERFPLYWYSEPVQILGMNKVSRESAEVIEFLEQNVCMKEALSLGMLFKWEKKREYALRYLETTTRGLKNFFKSRAERGHSASNVIKTEEGTVVNQPPERRRVPSMKRRRAEEGGSSKKVIDLTSSKCCGKEISLEEVRGFAEKQKRLHGYVGEEDLTSVWSEHFPFSVLAEEHFQSKSDFDLIGSVDDMTRAQFMQAQGEAKKKKEESLSLQKKLELEGELAAAMEQIAVKGKELSELKVEHDQLKGKLQKLDREKTELEARVVELCVQKKEAETSREDHGYDMMAASFERARKQAQFLYPDINFDNLDPVKVVHNGALVDDDEVDLEGGDDHNPHDDAAI</sequence>
<evidence type="ECO:0000256" key="1">
    <source>
        <dbReference type="SAM" id="Coils"/>
    </source>
</evidence>
<dbReference type="PANTHER" id="PTHR31099:SF49">
    <property type="entry name" value="MYOSIN HEAVY CHAIN-LIKE PROTEIN"/>
    <property type="match status" value="1"/>
</dbReference>
<dbReference type="Pfam" id="PF04195">
    <property type="entry name" value="Transposase_28"/>
    <property type="match status" value="1"/>
</dbReference>
<proteinExistence type="predicted"/>
<gene>
    <name evidence="4" type="ORF">PIB30_018458</name>
</gene>
<evidence type="ECO:0000313" key="4">
    <source>
        <dbReference type="EMBL" id="MED6169119.1"/>
    </source>
</evidence>
<feature type="domain" description="Transposase (putative) gypsy type" evidence="3">
    <location>
        <begin position="87"/>
        <end position="150"/>
    </location>
</feature>
<name>A0ABU6V7A0_9FABA</name>
<dbReference type="InterPro" id="IPR007321">
    <property type="entry name" value="Transposase_28"/>
</dbReference>
<organism evidence="4 5">
    <name type="scientific">Stylosanthes scabra</name>
    <dbReference type="NCBI Taxonomy" id="79078"/>
    <lineage>
        <taxon>Eukaryota</taxon>
        <taxon>Viridiplantae</taxon>
        <taxon>Streptophyta</taxon>
        <taxon>Embryophyta</taxon>
        <taxon>Tracheophyta</taxon>
        <taxon>Spermatophyta</taxon>
        <taxon>Magnoliopsida</taxon>
        <taxon>eudicotyledons</taxon>
        <taxon>Gunneridae</taxon>
        <taxon>Pentapetalae</taxon>
        <taxon>rosids</taxon>
        <taxon>fabids</taxon>
        <taxon>Fabales</taxon>
        <taxon>Fabaceae</taxon>
        <taxon>Papilionoideae</taxon>
        <taxon>50 kb inversion clade</taxon>
        <taxon>dalbergioids sensu lato</taxon>
        <taxon>Dalbergieae</taxon>
        <taxon>Pterocarpus clade</taxon>
        <taxon>Stylosanthes</taxon>
    </lineage>
</organism>
<accession>A0ABU6V7A0</accession>
<dbReference type="Proteomes" id="UP001341840">
    <property type="component" value="Unassembled WGS sequence"/>
</dbReference>
<evidence type="ECO:0000256" key="2">
    <source>
        <dbReference type="SAM" id="MobiDB-lite"/>
    </source>
</evidence>
<reference evidence="4 5" key="1">
    <citation type="journal article" date="2023" name="Plants (Basel)">
        <title>Bridging the Gap: Combining Genomics and Transcriptomics Approaches to Understand Stylosanthes scabra, an Orphan Legume from the Brazilian Caatinga.</title>
        <authorList>
            <person name="Ferreira-Neto J.R.C."/>
            <person name="da Silva M.D."/>
            <person name="Binneck E."/>
            <person name="de Melo N.F."/>
            <person name="da Silva R.H."/>
            <person name="de Melo A.L.T.M."/>
            <person name="Pandolfi V."/>
            <person name="Bustamante F.O."/>
            <person name="Brasileiro-Vidal A.C."/>
            <person name="Benko-Iseppon A.M."/>
        </authorList>
    </citation>
    <scope>NUCLEOTIDE SEQUENCE [LARGE SCALE GENOMIC DNA]</scope>
    <source>
        <tissue evidence="4">Leaves</tissue>
    </source>
</reference>
<feature type="coiled-coil region" evidence="1">
    <location>
        <begin position="437"/>
        <end position="471"/>
    </location>
</feature>
<feature type="region of interest" description="Disordered" evidence="2">
    <location>
        <begin position="298"/>
        <end position="317"/>
    </location>
</feature>
<evidence type="ECO:0000259" key="3">
    <source>
        <dbReference type="Pfam" id="PF04195"/>
    </source>
</evidence>
<keyword evidence="1" id="KW-0175">Coiled coil</keyword>
<keyword evidence="5" id="KW-1185">Reference proteome</keyword>
<evidence type="ECO:0000313" key="5">
    <source>
        <dbReference type="Proteomes" id="UP001341840"/>
    </source>
</evidence>
<comment type="caution">
    <text evidence="4">The sequence shown here is derived from an EMBL/GenBank/DDBJ whole genome shotgun (WGS) entry which is preliminary data.</text>
</comment>
<dbReference type="PANTHER" id="PTHR31099">
    <property type="entry name" value="OS06G0165300 PROTEIN"/>
    <property type="match status" value="1"/>
</dbReference>
<dbReference type="EMBL" id="JASCZI010151090">
    <property type="protein sequence ID" value="MED6169119.1"/>
    <property type="molecule type" value="Genomic_DNA"/>
</dbReference>